<name>A0A914D0R4_9BILA</name>
<accession>A0A914D0R4</accession>
<dbReference type="GO" id="GO:0005634">
    <property type="term" value="C:nucleus"/>
    <property type="evidence" value="ECO:0007669"/>
    <property type="project" value="TreeGrafter"/>
</dbReference>
<sequence length="142" mass="15910">MERYVYVLCAKCHKAYFGGESRCQEALEASNYNPEELVCGGCSDVTSAAVCGRHGTEFLEYKCRFCCSVAVYFCFGSTHFCSVCHSDFQRLMTLPKHLLPKCPVGPRSIQLENMDCPLKIQHPPTGEEFSLGCGICRNIRTF</sequence>
<dbReference type="GO" id="GO:0008582">
    <property type="term" value="P:regulation of synaptic assembly at neuromuscular junction"/>
    <property type="evidence" value="ECO:0007669"/>
    <property type="project" value="TreeGrafter"/>
</dbReference>
<proteinExistence type="predicted"/>
<organism evidence="1 2">
    <name type="scientific">Acrobeloides nanus</name>
    <dbReference type="NCBI Taxonomy" id="290746"/>
    <lineage>
        <taxon>Eukaryota</taxon>
        <taxon>Metazoa</taxon>
        <taxon>Ecdysozoa</taxon>
        <taxon>Nematoda</taxon>
        <taxon>Chromadorea</taxon>
        <taxon>Rhabditida</taxon>
        <taxon>Tylenchina</taxon>
        <taxon>Cephalobomorpha</taxon>
        <taxon>Cephaloboidea</taxon>
        <taxon>Cephalobidae</taxon>
        <taxon>Acrobeloides</taxon>
    </lineage>
</organism>
<dbReference type="WBParaSite" id="ACRNAN_scaffold17184.g18601.t1">
    <property type="protein sequence ID" value="ACRNAN_scaffold17184.g18601.t1"/>
    <property type="gene ID" value="ACRNAN_scaffold17184.g18601"/>
</dbReference>
<evidence type="ECO:0000313" key="1">
    <source>
        <dbReference type="Proteomes" id="UP000887540"/>
    </source>
</evidence>
<dbReference type="GO" id="GO:0005886">
    <property type="term" value="C:plasma membrane"/>
    <property type="evidence" value="ECO:0007669"/>
    <property type="project" value="TreeGrafter"/>
</dbReference>
<dbReference type="GO" id="GO:0007411">
    <property type="term" value="P:axon guidance"/>
    <property type="evidence" value="ECO:0007669"/>
    <property type="project" value="TreeGrafter"/>
</dbReference>
<dbReference type="GO" id="GO:0061630">
    <property type="term" value="F:ubiquitin protein ligase activity"/>
    <property type="evidence" value="ECO:0007669"/>
    <property type="project" value="TreeGrafter"/>
</dbReference>
<evidence type="ECO:0000313" key="2">
    <source>
        <dbReference type="WBParaSite" id="ACRNAN_scaffold17184.g18601.t1"/>
    </source>
</evidence>
<keyword evidence="1" id="KW-1185">Reference proteome</keyword>
<dbReference type="PANTHER" id="PTHR45943">
    <property type="entry name" value="E3 UBIQUITIN-PROTEIN LIGASE MYCBP2"/>
    <property type="match status" value="1"/>
</dbReference>
<protein>
    <submittedName>
        <fullName evidence="2">Uncharacterized protein</fullName>
    </submittedName>
</protein>
<dbReference type="PANTHER" id="PTHR45943:SF1">
    <property type="entry name" value="E3 UBIQUITIN-PROTEIN LIGASE MYCBP2"/>
    <property type="match status" value="1"/>
</dbReference>
<dbReference type="Proteomes" id="UP000887540">
    <property type="component" value="Unplaced"/>
</dbReference>
<reference evidence="2" key="1">
    <citation type="submission" date="2022-11" db="UniProtKB">
        <authorList>
            <consortium name="WormBaseParasite"/>
        </authorList>
    </citation>
    <scope>IDENTIFICATION</scope>
</reference>
<dbReference type="AlphaFoldDB" id="A0A914D0R4"/>